<gene>
    <name evidence="3" type="ORF">Nepgr_027297</name>
</gene>
<comment type="caution">
    <text evidence="3">The sequence shown here is derived from an EMBL/GenBank/DDBJ whole genome shotgun (WGS) entry which is preliminary data.</text>
</comment>
<dbReference type="GO" id="GO:0003729">
    <property type="term" value="F:mRNA binding"/>
    <property type="evidence" value="ECO:0007669"/>
    <property type="project" value="UniProtKB-UniRule"/>
</dbReference>
<comment type="similarity">
    <text evidence="1">Belongs to the YTHDF family.</text>
</comment>
<evidence type="ECO:0000259" key="2">
    <source>
        <dbReference type="PROSITE" id="PS50882"/>
    </source>
</evidence>
<dbReference type="Gene3D" id="3.10.590.10">
    <property type="entry name" value="ph1033 like domains"/>
    <property type="match status" value="1"/>
</dbReference>
<protein>
    <recommendedName>
        <fullName evidence="1">YTH domain-containing family protein</fullName>
    </recommendedName>
</protein>
<dbReference type="Pfam" id="PF04146">
    <property type="entry name" value="YTH"/>
    <property type="match status" value="1"/>
</dbReference>
<evidence type="ECO:0000256" key="1">
    <source>
        <dbReference type="RuleBase" id="RU369095"/>
    </source>
</evidence>
<accession>A0AAD3Y2Z1</accession>
<evidence type="ECO:0000313" key="3">
    <source>
        <dbReference type="EMBL" id="GMH25454.1"/>
    </source>
</evidence>
<dbReference type="CDD" id="cd21134">
    <property type="entry name" value="YTH"/>
    <property type="match status" value="1"/>
</dbReference>
<sequence>MKWNIGQQKSKHLVMRKLHNIHLSIEEGIWATQVMNGPILEEVFDKSDRVILVFSVNMSGFFQGYAQMMSSAGCRRDNVWSQGTGGNSEFGVGLAWVLE</sequence>
<keyword evidence="1" id="KW-0694">RNA-binding</keyword>
<dbReference type="GO" id="GO:0005654">
    <property type="term" value="C:nucleoplasm"/>
    <property type="evidence" value="ECO:0007669"/>
    <property type="project" value="TreeGrafter"/>
</dbReference>
<organism evidence="3 4">
    <name type="scientific">Nepenthes gracilis</name>
    <name type="common">Slender pitcher plant</name>
    <dbReference type="NCBI Taxonomy" id="150966"/>
    <lineage>
        <taxon>Eukaryota</taxon>
        <taxon>Viridiplantae</taxon>
        <taxon>Streptophyta</taxon>
        <taxon>Embryophyta</taxon>
        <taxon>Tracheophyta</taxon>
        <taxon>Spermatophyta</taxon>
        <taxon>Magnoliopsida</taxon>
        <taxon>eudicotyledons</taxon>
        <taxon>Gunneridae</taxon>
        <taxon>Pentapetalae</taxon>
        <taxon>Caryophyllales</taxon>
        <taxon>Nepenthaceae</taxon>
        <taxon>Nepenthes</taxon>
    </lineage>
</organism>
<dbReference type="PANTHER" id="PTHR12357:SF3">
    <property type="entry name" value="YTH DOMAIN-CONTAINING PROTEIN 1"/>
    <property type="match status" value="1"/>
</dbReference>
<dbReference type="AlphaFoldDB" id="A0AAD3Y2Z1"/>
<dbReference type="GO" id="GO:1990247">
    <property type="term" value="F:N6-methyladenosine-containing RNA reader activity"/>
    <property type="evidence" value="ECO:0007669"/>
    <property type="project" value="UniProtKB-UniRule"/>
</dbReference>
<keyword evidence="4" id="KW-1185">Reference proteome</keyword>
<dbReference type="InterPro" id="IPR045168">
    <property type="entry name" value="YTH_prot"/>
</dbReference>
<dbReference type="InterPro" id="IPR007275">
    <property type="entry name" value="YTH_domain"/>
</dbReference>
<dbReference type="GO" id="GO:0048024">
    <property type="term" value="P:regulation of mRNA splicing, via spliceosome"/>
    <property type="evidence" value="ECO:0007669"/>
    <property type="project" value="TreeGrafter"/>
</dbReference>
<dbReference type="PANTHER" id="PTHR12357">
    <property type="entry name" value="YTH YT521-B HOMOLOGY DOMAIN-CONTAINING"/>
    <property type="match status" value="1"/>
</dbReference>
<comment type="function">
    <text evidence="1">Specifically recognizes and binds N6-methyladenosine (m6A)-containing RNAs, and regulates mRNA stability. M6A is a modification present at internal sites of mRNAs and some non-coding RNAs and plays a role in mRNA stability and processing.</text>
</comment>
<dbReference type="EMBL" id="BSYO01000029">
    <property type="protein sequence ID" value="GMH25454.1"/>
    <property type="molecule type" value="Genomic_DNA"/>
</dbReference>
<proteinExistence type="inferred from homology"/>
<name>A0AAD3Y2Z1_NEPGR</name>
<evidence type="ECO:0000313" key="4">
    <source>
        <dbReference type="Proteomes" id="UP001279734"/>
    </source>
</evidence>
<reference evidence="3" key="1">
    <citation type="submission" date="2023-05" db="EMBL/GenBank/DDBJ databases">
        <title>Nepenthes gracilis genome sequencing.</title>
        <authorList>
            <person name="Fukushima K."/>
        </authorList>
    </citation>
    <scope>NUCLEOTIDE SEQUENCE</scope>
    <source>
        <strain evidence="3">SING2019-196</strain>
    </source>
</reference>
<dbReference type="PROSITE" id="PS50882">
    <property type="entry name" value="YTH"/>
    <property type="match status" value="1"/>
</dbReference>
<feature type="domain" description="YTH" evidence="2">
    <location>
        <begin position="8"/>
        <end position="99"/>
    </location>
</feature>
<dbReference type="GO" id="GO:0000398">
    <property type="term" value="P:mRNA splicing, via spliceosome"/>
    <property type="evidence" value="ECO:0007669"/>
    <property type="project" value="TreeGrafter"/>
</dbReference>
<dbReference type="Proteomes" id="UP001279734">
    <property type="component" value="Unassembled WGS sequence"/>
</dbReference>